<dbReference type="STRING" id="71784.A0A1Y2AU23"/>
<dbReference type="Proteomes" id="UP000193986">
    <property type="component" value="Unassembled WGS sequence"/>
</dbReference>
<evidence type="ECO:0000256" key="1">
    <source>
        <dbReference type="ARBA" id="ARBA00004141"/>
    </source>
</evidence>
<feature type="transmembrane region" description="Helical" evidence="8">
    <location>
        <begin position="335"/>
        <end position="359"/>
    </location>
</feature>
<dbReference type="InterPro" id="IPR038377">
    <property type="entry name" value="Na/Glc_symporter_sf"/>
</dbReference>
<feature type="transmembrane region" description="Helical" evidence="8">
    <location>
        <begin position="289"/>
        <end position="315"/>
    </location>
</feature>
<dbReference type="InterPro" id="IPR031155">
    <property type="entry name" value="DUR"/>
</dbReference>
<proteinExistence type="inferred from homology"/>
<sequence>MATILPQGAGYGVVIGMGLFFSAVMVGLTKVQTRYTSHKTSSAEEFTSASRSVPPGLIAAGIVSAWTWAATLLQSSATAYKFGISGPWWYASGATIQVLLFAMISSKLKQHAPYCHTFLEIIRVRWGKVAHLTFLFFGLATNVIVSTMLILGGSATVSDLTGMSTIAACFLIPLGVSIYVLAGGMRATLVADYSHTLVLYCILIAFALTAYATSSIIGSPGKMWEMLQQASKETPIKGNAGGSYLTMRSKSGLIFGVLNIVGNFGTVFNDQAYWQRAIASDPRTSVKAFLWGGLAWFGIPMGIATSLGLSAVALSHGDSPLITLTTSEVSAGLPAVKAAAALMGQSGAIAMLILLFLAVTSACSAEQIAVSSLLTYDVYAVYINPRASERQILWSSHLCILAYSIFMGAIATAFNYIGVSMGYLYELMGTIIGSAVVPIALCITWRKCNGTGAIVGAIVGFCAAIAGWIGITSTLNAGVINVDTTFGDYEMLTGNLLAIGIGGIITVGWSLIRPENFDWDITREINVKANTQIVDTTLTPTDSDKEKNQDMDGQNESTNAQPEAQPTDLTLERADLQKAFRFASWSALALTAILIFIIPLPLFFSSYVYPKKGFTAWVSVSLIWLFAGLCMVGIYPLWEARKGLMSVGRGIAMDLRGLRK</sequence>
<keyword evidence="4 8" id="KW-1133">Transmembrane helix</keyword>
<evidence type="ECO:0000256" key="7">
    <source>
        <dbReference type="SAM" id="MobiDB-lite"/>
    </source>
</evidence>
<feature type="transmembrane region" description="Helical" evidence="8">
    <location>
        <begin position="89"/>
        <end position="108"/>
    </location>
</feature>
<comment type="similarity">
    <text evidence="2 6">Belongs to the sodium:solute symporter (SSF) (TC 2.A.21) family.</text>
</comment>
<keyword evidence="5 8" id="KW-0472">Membrane</keyword>
<evidence type="ECO:0000256" key="5">
    <source>
        <dbReference type="ARBA" id="ARBA00023136"/>
    </source>
</evidence>
<feature type="transmembrane region" description="Helical" evidence="8">
    <location>
        <begin position="52"/>
        <end position="69"/>
    </location>
</feature>
<dbReference type="PANTHER" id="PTHR46154:SF2">
    <property type="entry name" value="SOLUTE SYMPORTER FAMILY TRANSPORTER (AFU_ORTHOLOGUE AFUA_6G03200)"/>
    <property type="match status" value="1"/>
</dbReference>
<evidence type="ECO:0000256" key="3">
    <source>
        <dbReference type="ARBA" id="ARBA00022692"/>
    </source>
</evidence>
<feature type="transmembrane region" description="Helical" evidence="8">
    <location>
        <begin position="423"/>
        <end position="445"/>
    </location>
</feature>
<feature type="transmembrane region" description="Helical" evidence="8">
    <location>
        <begin position="163"/>
        <end position="185"/>
    </location>
</feature>
<dbReference type="FunCoup" id="A0A1Y2AU23">
    <property type="interactions" value="123"/>
</dbReference>
<dbReference type="CDD" id="cd11476">
    <property type="entry name" value="SLC5sbd_DUR3"/>
    <property type="match status" value="1"/>
</dbReference>
<protein>
    <submittedName>
        <fullName evidence="9">Putative urea transporter</fullName>
    </submittedName>
</protein>
<reference evidence="9 10" key="1">
    <citation type="submission" date="2016-07" db="EMBL/GenBank/DDBJ databases">
        <title>Pervasive Adenine N6-methylation of Active Genes in Fungi.</title>
        <authorList>
            <consortium name="DOE Joint Genome Institute"/>
            <person name="Mondo S.J."/>
            <person name="Dannebaum R.O."/>
            <person name="Kuo R.C."/>
            <person name="Labutti K."/>
            <person name="Haridas S."/>
            <person name="Kuo A."/>
            <person name="Salamov A."/>
            <person name="Ahrendt S.R."/>
            <person name="Lipzen A."/>
            <person name="Sullivan W."/>
            <person name="Andreopoulos W.B."/>
            <person name="Clum A."/>
            <person name="Lindquist E."/>
            <person name="Daum C."/>
            <person name="Ramamoorthy G.K."/>
            <person name="Gryganskyi A."/>
            <person name="Culley D."/>
            <person name="Magnuson J.K."/>
            <person name="James T.Y."/>
            <person name="O'Malley M.A."/>
            <person name="Stajich J.E."/>
            <person name="Spatafora J.W."/>
            <person name="Visel A."/>
            <person name="Grigoriev I.V."/>
        </authorList>
    </citation>
    <scope>NUCLEOTIDE SEQUENCE [LARGE SCALE GENOMIC DNA]</scope>
    <source>
        <strain evidence="9 10">68-887.2</strain>
    </source>
</reference>
<feature type="transmembrane region" description="Helical" evidence="8">
    <location>
        <begin position="491"/>
        <end position="512"/>
    </location>
</feature>
<evidence type="ECO:0000256" key="4">
    <source>
        <dbReference type="ARBA" id="ARBA00022989"/>
    </source>
</evidence>
<feature type="transmembrane region" description="Helical" evidence="8">
    <location>
        <begin position="616"/>
        <end position="638"/>
    </location>
</feature>
<dbReference type="EMBL" id="MCFC01000052">
    <property type="protein sequence ID" value="ORY25954.1"/>
    <property type="molecule type" value="Genomic_DNA"/>
</dbReference>
<evidence type="ECO:0000256" key="8">
    <source>
        <dbReference type="SAM" id="Phobius"/>
    </source>
</evidence>
<dbReference type="Gene3D" id="1.20.1730.10">
    <property type="entry name" value="Sodium/glucose cotransporter"/>
    <property type="match status" value="1"/>
</dbReference>
<keyword evidence="10" id="KW-1185">Reference proteome</keyword>
<gene>
    <name evidence="9" type="ORF">BCR39DRAFT_560821</name>
</gene>
<dbReference type="OrthoDB" id="6132759at2759"/>
<feature type="compositionally biased region" description="Polar residues" evidence="7">
    <location>
        <begin position="551"/>
        <end position="567"/>
    </location>
</feature>
<evidence type="ECO:0000313" key="10">
    <source>
        <dbReference type="Proteomes" id="UP000193986"/>
    </source>
</evidence>
<evidence type="ECO:0000256" key="6">
    <source>
        <dbReference type="RuleBase" id="RU362091"/>
    </source>
</evidence>
<dbReference type="InParanoid" id="A0A1Y2AU23"/>
<name>A0A1Y2AU23_9TREE</name>
<dbReference type="GO" id="GO:0015204">
    <property type="term" value="F:urea transmembrane transporter activity"/>
    <property type="evidence" value="ECO:0007669"/>
    <property type="project" value="InterPro"/>
</dbReference>
<feature type="transmembrane region" description="Helical" evidence="8">
    <location>
        <begin position="582"/>
        <end position="604"/>
    </location>
</feature>
<dbReference type="PROSITE" id="PS50283">
    <property type="entry name" value="NA_SOLUT_SYMP_3"/>
    <property type="match status" value="1"/>
</dbReference>
<comment type="subcellular location">
    <subcellularLocation>
        <location evidence="1">Membrane</location>
        <topology evidence="1">Multi-pass membrane protein</topology>
    </subcellularLocation>
</comment>
<accession>A0A1Y2AU23</accession>
<organism evidence="9 10">
    <name type="scientific">Naematelia encephala</name>
    <dbReference type="NCBI Taxonomy" id="71784"/>
    <lineage>
        <taxon>Eukaryota</taxon>
        <taxon>Fungi</taxon>
        <taxon>Dikarya</taxon>
        <taxon>Basidiomycota</taxon>
        <taxon>Agaricomycotina</taxon>
        <taxon>Tremellomycetes</taxon>
        <taxon>Tremellales</taxon>
        <taxon>Naemateliaceae</taxon>
        <taxon>Naematelia</taxon>
    </lineage>
</organism>
<feature type="region of interest" description="Disordered" evidence="7">
    <location>
        <begin position="538"/>
        <end position="567"/>
    </location>
</feature>
<comment type="caution">
    <text evidence="9">The sequence shown here is derived from an EMBL/GenBank/DDBJ whole genome shotgun (WGS) entry which is preliminary data.</text>
</comment>
<feature type="transmembrane region" description="Helical" evidence="8">
    <location>
        <begin position="129"/>
        <end position="151"/>
    </location>
</feature>
<evidence type="ECO:0000313" key="9">
    <source>
        <dbReference type="EMBL" id="ORY25954.1"/>
    </source>
</evidence>
<dbReference type="AlphaFoldDB" id="A0A1Y2AU23"/>
<evidence type="ECO:0000256" key="2">
    <source>
        <dbReference type="ARBA" id="ARBA00006434"/>
    </source>
</evidence>
<dbReference type="Pfam" id="PF00474">
    <property type="entry name" value="SSF"/>
    <property type="match status" value="1"/>
</dbReference>
<dbReference type="InterPro" id="IPR001734">
    <property type="entry name" value="Na/solute_symporter"/>
</dbReference>
<feature type="transmembrane region" description="Helical" evidence="8">
    <location>
        <begin position="197"/>
        <end position="217"/>
    </location>
</feature>
<dbReference type="NCBIfam" id="TIGR00813">
    <property type="entry name" value="sss"/>
    <property type="match status" value="1"/>
</dbReference>
<dbReference type="GO" id="GO:0005886">
    <property type="term" value="C:plasma membrane"/>
    <property type="evidence" value="ECO:0007669"/>
    <property type="project" value="TreeGrafter"/>
</dbReference>
<keyword evidence="3 8" id="KW-0812">Transmembrane</keyword>
<feature type="transmembrane region" description="Helical" evidence="8">
    <location>
        <begin position="392"/>
        <end position="417"/>
    </location>
</feature>
<feature type="transmembrane region" description="Helical" evidence="8">
    <location>
        <begin position="452"/>
        <end position="471"/>
    </location>
</feature>
<feature type="transmembrane region" description="Helical" evidence="8">
    <location>
        <begin position="12"/>
        <end position="31"/>
    </location>
</feature>
<feature type="transmembrane region" description="Helical" evidence="8">
    <location>
        <begin position="251"/>
        <end position="268"/>
    </location>
</feature>
<dbReference type="PANTHER" id="PTHR46154">
    <property type="match status" value="1"/>
</dbReference>